<dbReference type="Proteomes" id="UP001139344">
    <property type="component" value="Unassembled WGS sequence"/>
</dbReference>
<dbReference type="EMBL" id="JAJSON010000014">
    <property type="protein sequence ID" value="MCG9970981.1"/>
    <property type="molecule type" value="Genomic_DNA"/>
</dbReference>
<dbReference type="RefSeq" id="WP_240096833.1">
    <property type="nucleotide sequence ID" value="NZ_JAJSON010000014.1"/>
</dbReference>
<name>A0A9X2A6G5_9FLAO</name>
<dbReference type="AlphaFoldDB" id="A0A9X2A6G5"/>
<proteinExistence type="predicted"/>
<evidence type="ECO:0000313" key="2">
    <source>
        <dbReference type="Proteomes" id="UP001139344"/>
    </source>
</evidence>
<organism evidence="1 2">
    <name type="scientific">Christiangramia crocea</name>
    <dbReference type="NCBI Taxonomy" id="2904124"/>
    <lineage>
        <taxon>Bacteria</taxon>
        <taxon>Pseudomonadati</taxon>
        <taxon>Bacteroidota</taxon>
        <taxon>Flavobacteriia</taxon>
        <taxon>Flavobacteriales</taxon>
        <taxon>Flavobacteriaceae</taxon>
        <taxon>Christiangramia</taxon>
    </lineage>
</organism>
<keyword evidence="2" id="KW-1185">Reference proteome</keyword>
<evidence type="ECO:0000313" key="1">
    <source>
        <dbReference type="EMBL" id="MCG9970981.1"/>
    </source>
</evidence>
<reference evidence="1" key="1">
    <citation type="submission" date="2021-12" db="EMBL/GenBank/DDBJ databases">
        <title>Description of Gramella crocea sp. nov., a new bacterium isolated from activated sludge.</title>
        <authorList>
            <person name="Zhang X."/>
        </authorList>
    </citation>
    <scope>NUCLEOTIDE SEQUENCE</scope>
    <source>
        <strain evidence="1">YB25</strain>
    </source>
</reference>
<comment type="caution">
    <text evidence="1">The sequence shown here is derived from an EMBL/GenBank/DDBJ whole genome shotgun (WGS) entry which is preliminary data.</text>
</comment>
<sequence>MQINFNYINVPKEEIKKLEKSRKFLCDSIGSRDYYKVFEGFEHHKEFVNLINGITVNIVIDDAIRELPAKYTKATKTVTITAWALERYSIEKLAGYIAHEITHEWWSHGSGAFGSFVMRLIDLLPTVDVKPSLFKRIWNWIKNLFT</sequence>
<gene>
    <name evidence="1" type="ORF">LU635_04970</name>
</gene>
<protein>
    <submittedName>
        <fullName evidence="1">Uncharacterized protein</fullName>
    </submittedName>
</protein>
<accession>A0A9X2A6G5</accession>